<protein>
    <recommendedName>
        <fullName evidence="3">UPF0122 protein HF964_07760</fullName>
    </recommendedName>
</protein>
<dbReference type="PANTHER" id="PTHR40083:SF1">
    <property type="entry name" value="UPF0122 PROTEIN YLXM"/>
    <property type="match status" value="1"/>
</dbReference>
<accession>A0A7X6N2J7</accession>
<proteinExistence type="inferred from homology"/>
<dbReference type="GO" id="GO:0003677">
    <property type="term" value="F:DNA binding"/>
    <property type="evidence" value="ECO:0007669"/>
    <property type="project" value="UniProtKB-KW"/>
</dbReference>
<name>A0A7X6N2J7_9LACO</name>
<dbReference type="InterPro" id="IPR036388">
    <property type="entry name" value="WH-like_DNA-bd_sf"/>
</dbReference>
<dbReference type="AlphaFoldDB" id="A0A7X6N2J7"/>
<comment type="similarity">
    <text evidence="1 3">Belongs to the UPF0122 family.</text>
</comment>
<evidence type="ECO:0000256" key="3">
    <source>
        <dbReference type="HAMAP-Rule" id="MF_00245"/>
    </source>
</evidence>
<evidence type="ECO:0000256" key="2">
    <source>
        <dbReference type="ARBA" id="ARBA00024764"/>
    </source>
</evidence>
<dbReference type="InterPro" id="IPR013324">
    <property type="entry name" value="RNA_pol_sigma_r3/r4-like"/>
</dbReference>
<gene>
    <name evidence="5" type="ORF">HF964_07760</name>
</gene>
<evidence type="ECO:0000313" key="5">
    <source>
        <dbReference type="EMBL" id="NKZ24686.1"/>
    </source>
</evidence>
<dbReference type="Proteomes" id="UP000549765">
    <property type="component" value="Unassembled WGS sequence"/>
</dbReference>
<dbReference type="SUPFAM" id="SSF88659">
    <property type="entry name" value="Sigma3 and sigma4 domains of RNA polymerase sigma factors"/>
    <property type="match status" value="1"/>
</dbReference>
<dbReference type="PANTHER" id="PTHR40083">
    <property type="entry name" value="UPF0122 PROTEIN CBO2450/CLC_2298"/>
    <property type="match status" value="1"/>
</dbReference>
<evidence type="ECO:0000256" key="4">
    <source>
        <dbReference type="SAM" id="Coils"/>
    </source>
</evidence>
<sequence>MEIEKNNRVNLLFEFYQPLLTVKQNEYMELYYGDDYSLGEIAEEFTVSRQAVYDNLKRTEKLLESYEDKLHLLKDFERRTNILTTLNQYIDKHYPTDQQLSQLVAQITKIDEE</sequence>
<dbReference type="NCBIfam" id="NF045758">
    <property type="entry name" value="YlxM"/>
    <property type="match status" value="1"/>
</dbReference>
<dbReference type="Gene3D" id="1.10.10.10">
    <property type="entry name" value="Winged helix-like DNA-binding domain superfamily/Winged helix DNA-binding domain"/>
    <property type="match status" value="1"/>
</dbReference>
<dbReference type="Pfam" id="PF04297">
    <property type="entry name" value="UPF0122"/>
    <property type="match status" value="1"/>
</dbReference>
<keyword evidence="5" id="KW-0238">DNA-binding</keyword>
<dbReference type="HAMAP" id="MF_00245">
    <property type="entry name" value="UPF0122"/>
    <property type="match status" value="1"/>
</dbReference>
<dbReference type="InterPro" id="IPR054831">
    <property type="entry name" value="UPF0122_fam_protein"/>
</dbReference>
<keyword evidence="6" id="KW-1185">Reference proteome</keyword>
<comment type="function">
    <text evidence="2 3">Might take part in the signal recognition particle (SRP) pathway. This is inferred from the conservation of its genetic proximity to ftsY/ffh. May be a regulatory protein.</text>
</comment>
<evidence type="ECO:0000256" key="1">
    <source>
        <dbReference type="ARBA" id="ARBA00008720"/>
    </source>
</evidence>
<dbReference type="NCBIfam" id="NF001068">
    <property type="entry name" value="PRK00118.1-4"/>
    <property type="match status" value="1"/>
</dbReference>
<reference evidence="5 6" key="1">
    <citation type="submission" date="2020-04" db="EMBL/GenBank/DDBJ databases">
        <title>MicrobeNet Type strains.</title>
        <authorList>
            <person name="Nicholson A.C."/>
        </authorList>
    </citation>
    <scope>NUCLEOTIDE SEQUENCE [LARGE SCALE GENOMIC DNA]</scope>
    <source>
        <strain evidence="5 6">CCUG 61472</strain>
    </source>
</reference>
<feature type="coiled-coil region" evidence="4">
    <location>
        <begin position="49"/>
        <end position="76"/>
    </location>
</feature>
<dbReference type="NCBIfam" id="NF001070">
    <property type="entry name" value="PRK00118.1-6"/>
    <property type="match status" value="1"/>
</dbReference>
<keyword evidence="4" id="KW-0175">Coiled coil</keyword>
<evidence type="ECO:0000313" key="6">
    <source>
        <dbReference type="Proteomes" id="UP000549765"/>
    </source>
</evidence>
<comment type="caution">
    <text evidence="5">The sequence shown here is derived from an EMBL/GenBank/DDBJ whole genome shotgun (WGS) entry which is preliminary data.</text>
</comment>
<dbReference type="RefSeq" id="WP_168722482.1">
    <property type="nucleotide sequence ID" value="NZ_JAAXPN010000009.1"/>
</dbReference>
<dbReference type="InterPro" id="IPR007394">
    <property type="entry name" value="UPF0122"/>
</dbReference>
<dbReference type="EMBL" id="JAAXPN010000009">
    <property type="protein sequence ID" value="NKZ24686.1"/>
    <property type="molecule type" value="Genomic_DNA"/>
</dbReference>
<organism evidence="5 6">
    <name type="scientific">Periweissella fabalis</name>
    <dbReference type="NCBI Taxonomy" id="1070421"/>
    <lineage>
        <taxon>Bacteria</taxon>
        <taxon>Bacillati</taxon>
        <taxon>Bacillota</taxon>
        <taxon>Bacilli</taxon>
        <taxon>Lactobacillales</taxon>
        <taxon>Lactobacillaceae</taxon>
        <taxon>Periweissella</taxon>
    </lineage>
</organism>